<gene>
    <name evidence="1" type="ORF">FWK35_00019297</name>
</gene>
<evidence type="ECO:0000313" key="1">
    <source>
        <dbReference type="EMBL" id="KAF0756768.1"/>
    </source>
</evidence>
<name>A0A6G0YJC6_APHCR</name>
<feature type="non-terminal residue" evidence="1">
    <location>
        <position position="202"/>
    </location>
</feature>
<proteinExistence type="predicted"/>
<dbReference type="AlphaFoldDB" id="A0A6G0YJC6"/>
<protein>
    <submittedName>
        <fullName evidence="1">Nucleic-acid-binding protein</fullName>
    </submittedName>
</protein>
<evidence type="ECO:0000313" key="2">
    <source>
        <dbReference type="Proteomes" id="UP000478052"/>
    </source>
</evidence>
<dbReference type="EMBL" id="VUJU01003762">
    <property type="protein sequence ID" value="KAF0756768.1"/>
    <property type="molecule type" value="Genomic_DNA"/>
</dbReference>
<reference evidence="1 2" key="1">
    <citation type="submission" date="2019-08" db="EMBL/GenBank/DDBJ databases">
        <title>Whole genome of Aphis craccivora.</title>
        <authorList>
            <person name="Voronova N.V."/>
            <person name="Shulinski R.S."/>
            <person name="Bandarenka Y.V."/>
            <person name="Zhorov D.G."/>
            <person name="Warner D."/>
        </authorList>
    </citation>
    <scope>NUCLEOTIDE SEQUENCE [LARGE SCALE GENOMIC DNA]</scope>
    <source>
        <strain evidence="1">180601</strain>
        <tissue evidence="1">Whole Body</tissue>
    </source>
</reference>
<comment type="caution">
    <text evidence="1">The sequence shown here is derived from an EMBL/GenBank/DDBJ whole genome shotgun (WGS) entry which is preliminary data.</text>
</comment>
<keyword evidence="2" id="KW-1185">Reference proteome</keyword>
<dbReference type="OrthoDB" id="6624230at2759"/>
<sequence length="202" mass="22478">MRYQDFILLYLFPRNLVKGAMSTHYNIVSSAIRYHFGHCVVLLSRAARGSLSRLCPLPALPLSPALLIKDKNKINNYGLTKCYCGYPARCVLYGARHTTFDGLNSRDAPPKCALSSGDHHSNYKGCSIYRDLQRQTQPVKASSTHPPAANYTYARATFNSNANNTVPPLPDINILLANFMNDTLKGPFPLLRDGSVPARYKK</sequence>
<dbReference type="Proteomes" id="UP000478052">
    <property type="component" value="Unassembled WGS sequence"/>
</dbReference>
<organism evidence="1 2">
    <name type="scientific">Aphis craccivora</name>
    <name type="common">Cowpea aphid</name>
    <dbReference type="NCBI Taxonomy" id="307492"/>
    <lineage>
        <taxon>Eukaryota</taxon>
        <taxon>Metazoa</taxon>
        <taxon>Ecdysozoa</taxon>
        <taxon>Arthropoda</taxon>
        <taxon>Hexapoda</taxon>
        <taxon>Insecta</taxon>
        <taxon>Pterygota</taxon>
        <taxon>Neoptera</taxon>
        <taxon>Paraneoptera</taxon>
        <taxon>Hemiptera</taxon>
        <taxon>Sternorrhyncha</taxon>
        <taxon>Aphidomorpha</taxon>
        <taxon>Aphidoidea</taxon>
        <taxon>Aphididae</taxon>
        <taxon>Aphidini</taxon>
        <taxon>Aphis</taxon>
        <taxon>Aphis</taxon>
    </lineage>
</organism>
<accession>A0A6G0YJC6</accession>